<keyword evidence="3" id="KW-1185">Reference proteome</keyword>
<organism evidence="2 3">
    <name type="scientific">Acidocella aromatica</name>
    <dbReference type="NCBI Taxonomy" id="1303579"/>
    <lineage>
        <taxon>Bacteria</taxon>
        <taxon>Pseudomonadati</taxon>
        <taxon>Pseudomonadota</taxon>
        <taxon>Alphaproteobacteria</taxon>
        <taxon>Acetobacterales</taxon>
        <taxon>Acidocellaceae</taxon>
        <taxon>Acidocella</taxon>
    </lineage>
</organism>
<reference evidence="2 3" key="1">
    <citation type="submission" date="2020-08" db="EMBL/GenBank/DDBJ databases">
        <title>Genomic Encyclopedia of Type Strains, Phase IV (KMG-IV): sequencing the most valuable type-strain genomes for metagenomic binning, comparative biology and taxonomic classification.</title>
        <authorList>
            <person name="Goeker M."/>
        </authorList>
    </citation>
    <scope>NUCLEOTIDE SEQUENCE [LARGE SCALE GENOMIC DNA]</scope>
    <source>
        <strain evidence="2 3">DSM 27026</strain>
    </source>
</reference>
<accession>A0A840VW18</accession>
<sequence length="63" mass="6640">MSNAMKLLFRPAEVQAALGIGHSTFWSLVKSGALESRKIGRATVVPADSLNQFIASLPKANAA</sequence>
<dbReference type="AlphaFoldDB" id="A0A840VW18"/>
<evidence type="ECO:0000259" key="1">
    <source>
        <dbReference type="Pfam" id="PF12728"/>
    </source>
</evidence>
<dbReference type="EMBL" id="JACHFJ010000015">
    <property type="protein sequence ID" value="MBB5374322.1"/>
    <property type="molecule type" value="Genomic_DNA"/>
</dbReference>
<comment type="caution">
    <text evidence="2">The sequence shown here is derived from an EMBL/GenBank/DDBJ whole genome shotgun (WGS) entry which is preliminary data.</text>
</comment>
<dbReference type="Proteomes" id="UP000553706">
    <property type="component" value="Unassembled WGS sequence"/>
</dbReference>
<dbReference type="Pfam" id="PF12728">
    <property type="entry name" value="HTH_17"/>
    <property type="match status" value="1"/>
</dbReference>
<dbReference type="InterPro" id="IPR041657">
    <property type="entry name" value="HTH_17"/>
</dbReference>
<name>A0A840VW18_9PROT</name>
<evidence type="ECO:0000313" key="2">
    <source>
        <dbReference type="EMBL" id="MBB5374322.1"/>
    </source>
</evidence>
<dbReference type="RefSeq" id="WP_183267345.1">
    <property type="nucleotide sequence ID" value="NZ_JACHFJ010000015.1"/>
</dbReference>
<dbReference type="GO" id="GO:0003677">
    <property type="term" value="F:DNA binding"/>
    <property type="evidence" value="ECO:0007669"/>
    <property type="project" value="UniProtKB-KW"/>
</dbReference>
<feature type="domain" description="Helix-turn-helix" evidence="1">
    <location>
        <begin position="9"/>
        <end position="56"/>
    </location>
</feature>
<keyword evidence="2" id="KW-0238">DNA-binding</keyword>
<evidence type="ECO:0000313" key="3">
    <source>
        <dbReference type="Proteomes" id="UP000553706"/>
    </source>
</evidence>
<gene>
    <name evidence="2" type="ORF">HNP71_002594</name>
</gene>
<protein>
    <submittedName>
        <fullName evidence="2">Putative DNA-binding transcriptional regulator AlpA</fullName>
    </submittedName>
</protein>
<proteinExistence type="predicted"/>